<dbReference type="EMBL" id="WOCA01000003">
    <property type="protein sequence ID" value="MUK87855.1"/>
    <property type="molecule type" value="Genomic_DNA"/>
</dbReference>
<feature type="transmembrane region" description="Helical" evidence="1">
    <location>
        <begin position="149"/>
        <end position="168"/>
    </location>
</feature>
<evidence type="ECO:0000313" key="3">
    <source>
        <dbReference type="Proteomes" id="UP000469125"/>
    </source>
</evidence>
<name>A0A6N8FEL6_9BACI</name>
<keyword evidence="3" id="KW-1185">Reference proteome</keyword>
<keyword evidence="1" id="KW-1133">Transmembrane helix</keyword>
<accession>A0A6N8FEL6</accession>
<dbReference type="AlphaFoldDB" id="A0A6N8FEL6"/>
<dbReference type="Proteomes" id="UP000469125">
    <property type="component" value="Unassembled WGS sequence"/>
</dbReference>
<evidence type="ECO:0008006" key="4">
    <source>
        <dbReference type="Google" id="ProtNLM"/>
    </source>
</evidence>
<dbReference type="RefSeq" id="WP_155667763.1">
    <property type="nucleotide sequence ID" value="NZ_WOCA01000003.1"/>
</dbReference>
<protein>
    <recommendedName>
        <fullName evidence="4">Tandem five-TM protein</fullName>
    </recommendedName>
</protein>
<evidence type="ECO:0000256" key="1">
    <source>
        <dbReference type="SAM" id="Phobius"/>
    </source>
</evidence>
<keyword evidence="1" id="KW-0812">Transmembrane</keyword>
<organism evidence="2 3">
    <name type="scientific">Ornithinibacillus caprae</name>
    <dbReference type="NCBI Taxonomy" id="2678566"/>
    <lineage>
        <taxon>Bacteria</taxon>
        <taxon>Bacillati</taxon>
        <taxon>Bacillota</taxon>
        <taxon>Bacilli</taxon>
        <taxon>Bacillales</taxon>
        <taxon>Bacillaceae</taxon>
        <taxon>Ornithinibacillus</taxon>
    </lineage>
</organism>
<feature type="transmembrane region" description="Helical" evidence="1">
    <location>
        <begin position="123"/>
        <end position="143"/>
    </location>
</feature>
<evidence type="ECO:0000313" key="2">
    <source>
        <dbReference type="EMBL" id="MUK87855.1"/>
    </source>
</evidence>
<reference evidence="2 3" key="1">
    <citation type="submission" date="2019-11" db="EMBL/GenBank/DDBJ databases">
        <authorList>
            <person name="Li X."/>
        </authorList>
    </citation>
    <scope>NUCLEOTIDE SEQUENCE [LARGE SCALE GENOMIC DNA]</scope>
    <source>
        <strain evidence="2 3">L9</strain>
    </source>
</reference>
<comment type="caution">
    <text evidence="2">The sequence shown here is derived from an EMBL/GenBank/DDBJ whole genome shotgun (WGS) entry which is preliminary data.</text>
</comment>
<proteinExistence type="predicted"/>
<feature type="transmembrane region" description="Helical" evidence="1">
    <location>
        <begin position="67"/>
        <end position="88"/>
    </location>
</feature>
<gene>
    <name evidence="2" type="ORF">GMD78_05510</name>
</gene>
<sequence length="186" mass="21307">MEKKLLPIYNYSNKNTSGYTIFIDIKTMRVYKVFNENVNLMSNWKYWISIPLVSALLSSLSTDSLSVGAHIIIAIAGSIAAGTLGYLIQRRILHNYKLQEIFLTKEMIEDYIERGKGRIKLEVSLIVAFTFISIFLLTIYVALLRIELLIVFFIFLFILGLLVPSVSITRFKVLKQGLNYLEKKNG</sequence>
<keyword evidence="1" id="KW-0472">Membrane</keyword>